<evidence type="ECO:0000313" key="2">
    <source>
        <dbReference type="Proteomes" id="UP001053296"/>
    </source>
</evidence>
<name>A0ABM7P8G0_9BACT</name>
<dbReference type="RefSeq" id="WP_229591180.1">
    <property type="nucleotide sequence ID" value="NZ_AP024485.1"/>
</dbReference>
<protein>
    <submittedName>
        <fullName evidence="1">GlcNAc-PI de-N-acetylase</fullName>
    </submittedName>
</protein>
<proteinExistence type="predicted"/>
<keyword evidence="2" id="KW-1185">Reference proteome</keyword>
<gene>
    <name evidence="1" type="ORF">PSDVSF_24370</name>
</gene>
<dbReference type="SUPFAM" id="SSF102588">
    <property type="entry name" value="LmbE-like"/>
    <property type="match status" value="1"/>
</dbReference>
<dbReference type="InterPro" id="IPR024078">
    <property type="entry name" value="LmbE-like_dom_sf"/>
</dbReference>
<organism evidence="1 2">
    <name type="scientific">Pseudodesulfovibrio sediminis</name>
    <dbReference type="NCBI Taxonomy" id="2810563"/>
    <lineage>
        <taxon>Bacteria</taxon>
        <taxon>Pseudomonadati</taxon>
        <taxon>Thermodesulfobacteriota</taxon>
        <taxon>Desulfovibrionia</taxon>
        <taxon>Desulfovibrionales</taxon>
        <taxon>Desulfovibrionaceae</taxon>
    </lineage>
</organism>
<dbReference type="InterPro" id="IPR003737">
    <property type="entry name" value="GlcNAc_PI_deacetylase-related"/>
</dbReference>
<evidence type="ECO:0000313" key="1">
    <source>
        <dbReference type="EMBL" id="BCS89195.1"/>
    </source>
</evidence>
<dbReference type="EMBL" id="AP024485">
    <property type="protein sequence ID" value="BCS89195.1"/>
    <property type="molecule type" value="Genomic_DNA"/>
</dbReference>
<dbReference type="Pfam" id="PF02585">
    <property type="entry name" value="PIG-L"/>
    <property type="match status" value="1"/>
</dbReference>
<sequence>MNVLAIGAHYDDVELGCSGTLLKHVADGDTVTLIVASKSAYKDPKGNLVRSAEVAEAEGEAAAKIMGVDCIRLDYEALYVPDDEELTRIIRQKIEELSIDIVYSHWVHDVHRDHRNLARVTLMASRPVPRVLMYRSNYYDTYEPFRGTFYSDISVFMDTKVEVISAHESELERVRYTWIDFMKRQNANDGQKIGVKYAEKFEVVKYLV</sequence>
<dbReference type="PANTHER" id="PTHR12993">
    <property type="entry name" value="N-ACETYLGLUCOSAMINYL-PHOSPHATIDYLINOSITOL DE-N-ACETYLASE-RELATED"/>
    <property type="match status" value="1"/>
</dbReference>
<dbReference type="PANTHER" id="PTHR12993:SF30">
    <property type="entry name" value="N-ACETYL-ALPHA-D-GLUCOSAMINYL L-MALATE DEACETYLASE 1"/>
    <property type="match status" value="1"/>
</dbReference>
<accession>A0ABM7P8G0</accession>
<reference evidence="1" key="1">
    <citation type="journal article" date="2022" name="Arch. Microbiol.">
        <title>Pseudodesulfovibrio sediminis sp. nov., a mesophilic and neutrophilic sulfate-reducing bacterium isolated from sediment of a brackish lake.</title>
        <authorList>
            <person name="Takahashi A."/>
            <person name="Kojima H."/>
            <person name="Watanabe M."/>
            <person name="Fukui M."/>
        </authorList>
    </citation>
    <scope>NUCLEOTIDE SEQUENCE</scope>
    <source>
        <strain evidence="1">SF6</strain>
    </source>
</reference>
<dbReference type="Proteomes" id="UP001053296">
    <property type="component" value="Chromosome"/>
</dbReference>
<dbReference type="Gene3D" id="3.40.50.10320">
    <property type="entry name" value="LmbE-like"/>
    <property type="match status" value="1"/>
</dbReference>